<evidence type="ECO:0000313" key="4">
    <source>
        <dbReference type="Proteomes" id="UP000242450"/>
    </source>
</evidence>
<organism evidence="3 4">
    <name type="scientific">Cervus elaphus hippelaphus</name>
    <name type="common">European red deer</name>
    <dbReference type="NCBI Taxonomy" id="46360"/>
    <lineage>
        <taxon>Eukaryota</taxon>
        <taxon>Metazoa</taxon>
        <taxon>Chordata</taxon>
        <taxon>Craniata</taxon>
        <taxon>Vertebrata</taxon>
        <taxon>Euteleostomi</taxon>
        <taxon>Mammalia</taxon>
        <taxon>Eutheria</taxon>
        <taxon>Laurasiatheria</taxon>
        <taxon>Artiodactyla</taxon>
        <taxon>Ruminantia</taxon>
        <taxon>Pecora</taxon>
        <taxon>Cervidae</taxon>
        <taxon>Cervinae</taxon>
        <taxon>Cervus</taxon>
    </lineage>
</organism>
<evidence type="ECO:0000313" key="3">
    <source>
        <dbReference type="EMBL" id="OWK05153.1"/>
    </source>
</evidence>
<feature type="region of interest" description="Disordered" evidence="2">
    <location>
        <begin position="1"/>
        <end position="27"/>
    </location>
</feature>
<accession>A0A212CGI5</accession>
<keyword evidence="4" id="KW-1185">Reference proteome</keyword>
<evidence type="ECO:0000256" key="1">
    <source>
        <dbReference type="ARBA" id="ARBA00010702"/>
    </source>
</evidence>
<protein>
    <submittedName>
        <fullName evidence="3">ADPRHL2</fullName>
    </submittedName>
</protein>
<dbReference type="InterPro" id="IPR036705">
    <property type="entry name" value="Ribosyl_crysJ1_sf"/>
</dbReference>
<dbReference type="Proteomes" id="UP000242450">
    <property type="component" value="Chromosome 20"/>
</dbReference>
<dbReference type="OrthoDB" id="410104at2759"/>
<dbReference type="EMBL" id="MKHE01000020">
    <property type="protein sequence ID" value="OWK05153.1"/>
    <property type="molecule type" value="Genomic_DNA"/>
</dbReference>
<dbReference type="AlphaFoldDB" id="A0A212CGI5"/>
<evidence type="ECO:0000256" key="2">
    <source>
        <dbReference type="SAM" id="MobiDB-lite"/>
    </source>
</evidence>
<dbReference type="GO" id="GO:0016799">
    <property type="term" value="F:hydrolase activity, hydrolyzing N-glycosyl compounds"/>
    <property type="evidence" value="ECO:0007669"/>
    <property type="project" value="UniProtKB-ARBA"/>
</dbReference>
<comment type="caution">
    <text evidence="3">The sequence shown here is derived from an EMBL/GenBank/DDBJ whole genome shotgun (WGS) entry which is preliminary data.</text>
</comment>
<reference evidence="3 4" key="1">
    <citation type="journal article" date="2018" name="Mol. Genet. Genomics">
        <title>The red deer Cervus elaphus genome CerEla1.0: sequencing, annotating, genes, and chromosomes.</title>
        <authorList>
            <person name="Bana N.A."/>
            <person name="Nyiri A."/>
            <person name="Nagy J."/>
            <person name="Frank K."/>
            <person name="Nagy T."/>
            <person name="Steger V."/>
            <person name="Schiller M."/>
            <person name="Lakatos P."/>
            <person name="Sugar L."/>
            <person name="Horn P."/>
            <person name="Barta E."/>
            <person name="Orosz L."/>
        </authorList>
    </citation>
    <scope>NUCLEOTIDE SEQUENCE [LARGE SCALE GENOMIC DNA]</scope>
    <source>
        <strain evidence="3">Hungarian</strain>
    </source>
</reference>
<dbReference type="Pfam" id="PF03747">
    <property type="entry name" value="ADP_ribosyl_GH"/>
    <property type="match status" value="1"/>
</dbReference>
<dbReference type="InterPro" id="IPR005502">
    <property type="entry name" value="Ribosyl_crysJ1"/>
</dbReference>
<gene>
    <name evidence="3" type="ORF">Celaphus_00002751</name>
</gene>
<sequence length="91" mass="9390">MGRSVPADLGGDCRAAAGHPAPGGGPAQKFARLSAQLTHASSLGYNGAILQALAVHLALQGESSSEHFLQQLLGHMEELESDAQAMLDARE</sequence>
<dbReference type="SUPFAM" id="SSF101478">
    <property type="entry name" value="ADP-ribosylglycohydrolase"/>
    <property type="match status" value="1"/>
</dbReference>
<name>A0A212CGI5_CEREH</name>
<proteinExistence type="inferred from homology"/>
<comment type="similarity">
    <text evidence="1">Belongs to the ADP-ribosylglycohydrolase family.</text>
</comment>
<dbReference type="Gene3D" id="1.10.4080.10">
    <property type="entry name" value="ADP-ribosylation/Crystallin J1"/>
    <property type="match status" value="1"/>
</dbReference>